<dbReference type="Gene3D" id="3.20.20.370">
    <property type="entry name" value="Glycoside hydrolase/deacetylase"/>
    <property type="match status" value="1"/>
</dbReference>
<dbReference type="AlphaFoldDB" id="A0A382DEZ2"/>
<feature type="domain" description="NodB homology" evidence="1">
    <location>
        <begin position="50"/>
        <end position="195"/>
    </location>
</feature>
<dbReference type="GO" id="GO:0005975">
    <property type="term" value="P:carbohydrate metabolic process"/>
    <property type="evidence" value="ECO:0007669"/>
    <property type="project" value="InterPro"/>
</dbReference>
<accession>A0A382DEZ2</accession>
<reference evidence="2" key="1">
    <citation type="submission" date="2018-05" db="EMBL/GenBank/DDBJ databases">
        <authorList>
            <person name="Lanie J.A."/>
            <person name="Ng W.-L."/>
            <person name="Kazmierczak K.M."/>
            <person name="Andrzejewski T.M."/>
            <person name="Davidsen T.M."/>
            <person name="Wayne K.J."/>
            <person name="Tettelin H."/>
            <person name="Glass J.I."/>
            <person name="Rusch D."/>
            <person name="Podicherti R."/>
            <person name="Tsui H.-C.T."/>
            <person name="Winkler M.E."/>
        </authorList>
    </citation>
    <scope>NUCLEOTIDE SEQUENCE</scope>
</reference>
<sequence length="230" mass="26161">VKNNANRIQPELTQQRGVFTISLDFELYWGFVGKKSIKQYTENLLGVYSAIPAILKIFNEYNIHATWATVGFLFFDTFESLLKSTPSRIPKYIDSELSPYKYIASALHTNEDELIHFAPSLIKTVSSSANQEIGSHTFSHYYCLEKGQDLAAFKADLVAAMSIAKKNKLKITSLVFPRNQYNPEYLSVCKELGVVAFRGNESFWIYKAVDSNNNSLIRRAFRLADAYINI</sequence>
<dbReference type="Pfam" id="PF01522">
    <property type="entry name" value="Polysacc_deac_1"/>
    <property type="match status" value="1"/>
</dbReference>
<protein>
    <recommendedName>
        <fullName evidence="1">NodB homology domain-containing protein</fullName>
    </recommendedName>
</protein>
<feature type="non-terminal residue" evidence="2">
    <location>
        <position position="1"/>
    </location>
</feature>
<dbReference type="EMBL" id="UINC01038901">
    <property type="protein sequence ID" value="SVB36592.1"/>
    <property type="molecule type" value="Genomic_DNA"/>
</dbReference>
<evidence type="ECO:0000259" key="1">
    <source>
        <dbReference type="Pfam" id="PF01522"/>
    </source>
</evidence>
<dbReference type="InterPro" id="IPR011330">
    <property type="entry name" value="Glyco_hydro/deAcase_b/a-brl"/>
</dbReference>
<proteinExistence type="predicted"/>
<feature type="non-terminal residue" evidence="2">
    <location>
        <position position="230"/>
    </location>
</feature>
<organism evidence="2">
    <name type="scientific">marine metagenome</name>
    <dbReference type="NCBI Taxonomy" id="408172"/>
    <lineage>
        <taxon>unclassified sequences</taxon>
        <taxon>metagenomes</taxon>
        <taxon>ecological metagenomes</taxon>
    </lineage>
</organism>
<dbReference type="SUPFAM" id="SSF88713">
    <property type="entry name" value="Glycoside hydrolase/deacetylase"/>
    <property type="match status" value="1"/>
</dbReference>
<evidence type="ECO:0000313" key="2">
    <source>
        <dbReference type="EMBL" id="SVB36592.1"/>
    </source>
</evidence>
<dbReference type="InterPro" id="IPR002509">
    <property type="entry name" value="NODB_dom"/>
</dbReference>
<dbReference type="GO" id="GO:0016810">
    <property type="term" value="F:hydrolase activity, acting on carbon-nitrogen (but not peptide) bonds"/>
    <property type="evidence" value="ECO:0007669"/>
    <property type="project" value="InterPro"/>
</dbReference>
<name>A0A382DEZ2_9ZZZZ</name>
<gene>
    <name evidence="2" type="ORF">METZ01_LOCUS189446</name>
</gene>